<dbReference type="Proteomes" id="UP000813420">
    <property type="component" value="Unassembled WGS sequence"/>
</dbReference>
<comment type="caution">
    <text evidence="1">The sequence shown here is derived from an EMBL/GenBank/DDBJ whole genome shotgun (WGS) entry which is preliminary data.</text>
</comment>
<dbReference type="AlphaFoldDB" id="A0A9D2VW72"/>
<dbReference type="Pfam" id="PF13958">
    <property type="entry name" value="ToxN_toxin"/>
    <property type="match status" value="1"/>
</dbReference>
<accession>A0A9D2VW72</accession>
<dbReference type="RefSeq" id="WP_070090298.1">
    <property type="nucleotide sequence ID" value="NZ_CABMJS010000039.1"/>
</dbReference>
<gene>
    <name evidence="1" type="ORF">K8V39_01775</name>
</gene>
<organism evidence="1 2">
    <name type="scientific">Merdimonas faecis</name>
    <dbReference type="NCBI Taxonomy" id="1653435"/>
    <lineage>
        <taxon>Bacteria</taxon>
        <taxon>Bacillati</taxon>
        <taxon>Bacillota</taxon>
        <taxon>Clostridia</taxon>
        <taxon>Lachnospirales</taxon>
        <taxon>Lachnospiraceae</taxon>
        <taxon>Merdimonas</taxon>
    </lineage>
</organism>
<evidence type="ECO:0000313" key="1">
    <source>
        <dbReference type="EMBL" id="HJH48974.1"/>
    </source>
</evidence>
<protein>
    <submittedName>
        <fullName evidence="1">Type III toxin-antitoxin system ToxN/AbiQ family toxin</fullName>
    </submittedName>
</protein>
<evidence type="ECO:0000313" key="2">
    <source>
        <dbReference type="Proteomes" id="UP000813420"/>
    </source>
</evidence>
<dbReference type="Gene3D" id="3.10.129.130">
    <property type="match status" value="1"/>
</dbReference>
<reference evidence="1" key="1">
    <citation type="journal article" date="2021" name="PeerJ">
        <title>Extensive microbial diversity within the chicken gut microbiome revealed by metagenomics and culture.</title>
        <authorList>
            <person name="Gilroy R."/>
            <person name="Ravi A."/>
            <person name="Getino M."/>
            <person name="Pursley I."/>
            <person name="Horton D.L."/>
            <person name="Alikhan N.F."/>
            <person name="Baker D."/>
            <person name="Gharbi K."/>
            <person name="Hall N."/>
            <person name="Watson M."/>
            <person name="Adriaenssens E.M."/>
            <person name="Foster-Nyarko E."/>
            <person name="Jarju S."/>
            <person name="Secka A."/>
            <person name="Antonio M."/>
            <person name="Oren A."/>
            <person name="Chaudhuri R.R."/>
            <person name="La Ragione R."/>
            <person name="Hildebrand F."/>
            <person name="Pallen M.J."/>
        </authorList>
    </citation>
    <scope>NUCLEOTIDE SEQUENCE</scope>
    <source>
        <strain evidence="1">USAMLcec4-12693</strain>
    </source>
</reference>
<dbReference type="InterPro" id="IPR025911">
    <property type="entry name" value="ToxN/AbiQ_toxin"/>
</dbReference>
<reference evidence="1" key="2">
    <citation type="submission" date="2021-09" db="EMBL/GenBank/DDBJ databases">
        <authorList>
            <person name="Gilroy R."/>
        </authorList>
    </citation>
    <scope>NUCLEOTIDE SEQUENCE</scope>
    <source>
        <strain evidence="1">USAMLcec4-12693</strain>
    </source>
</reference>
<dbReference type="GO" id="GO:0003723">
    <property type="term" value="F:RNA binding"/>
    <property type="evidence" value="ECO:0007669"/>
    <property type="project" value="InterPro"/>
</dbReference>
<dbReference type="InterPro" id="IPR053735">
    <property type="entry name" value="Type_III_TA_endoRNase"/>
</dbReference>
<dbReference type="EMBL" id="DYXE01000016">
    <property type="protein sequence ID" value="HJH48974.1"/>
    <property type="molecule type" value="Genomic_DNA"/>
</dbReference>
<sequence>MKFKEFKIVQVDLNYLQALHDVDSEVMYRRSADYAKKPFLGILVTNHDRKYVIPLTSAKEKHKSWADVHQSYYRIYEIIDMRTAVYDDKDIIVNVTNTAALAKKGVPAEDFDYYKKRILSILEIKKMIPVIDGVFSYVDLELTSDIPKDEHDWRVLTYKEYAFCKNVQDGIRQKATKIYEKQIKTGKVLKFHCDYKKLESVADSYRI</sequence>
<dbReference type="GO" id="GO:0004521">
    <property type="term" value="F:RNA endonuclease activity"/>
    <property type="evidence" value="ECO:0007669"/>
    <property type="project" value="InterPro"/>
</dbReference>
<name>A0A9D2VW72_9FIRM</name>
<proteinExistence type="predicted"/>